<keyword evidence="6 17" id="KW-0808">Transferase</keyword>
<evidence type="ECO:0000256" key="11">
    <source>
        <dbReference type="ARBA" id="ARBA00022989"/>
    </source>
</evidence>
<dbReference type="EMBL" id="JBHSZV010000047">
    <property type="protein sequence ID" value="MFC7063515.1"/>
    <property type="molecule type" value="Genomic_DNA"/>
</dbReference>
<keyword evidence="7 15" id="KW-0812">Transmembrane</keyword>
<gene>
    <name evidence="17" type="ORF">ACFQIC_17020</name>
</gene>
<keyword evidence="8" id="KW-0547">Nucleotide-binding</keyword>
<dbReference type="Pfam" id="PF02518">
    <property type="entry name" value="HATPase_c"/>
    <property type="match status" value="1"/>
</dbReference>
<evidence type="ECO:0000256" key="3">
    <source>
        <dbReference type="ARBA" id="ARBA00012438"/>
    </source>
</evidence>
<dbReference type="InterPro" id="IPR003594">
    <property type="entry name" value="HATPase_dom"/>
</dbReference>
<keyword evidence="4" id="KW-1003">Cell membrane</keyword>
<evidence type="ECO:0000256" key="5">
    <source>
        <dbReference type="ARBA" id="ARBA00022553"/>
    </source>
</evidence>
<dbReference type="PROSITE" id="PS50109">
    <property type="entry name" value="HIS_KIN"/>
    <property type="match status" value="1"/>
</dbReference>
<sequence>MLQKFTNFYKNLTLRKRIVYLFTLAAFIPFFCAVILSYNAIYTILENKLEDGAFSHLKHTELSLSNTMNDLAQISHQFVYPSSLALKLKDLQETDDPAELTSLNEAIQTELDYISYTNSTAGLTMYVDNGGRPVFRNMPVRQDFSFDELPVIGKYSGITYYGPHISNNPLNTRYVVSISKEVNIPDNDSVQLYIESSFSLTQNMLKANQQVNNSFFLLLDGDGRIAYSELNSLFAVDDYFDEIVTGDISGSIGGYYWFRTESDQGWSMVSLISSGEYNEEKTIWITQMLILAVIFGMFSLAIAFLLRKMVYKPIRQFDSEIQAITTNNFQFKSEPTNIPEFDEFLDQLQHMKKRIAELIEEVELKEKKRADLEIEKLMYQINPHFLMNTLDTVHWLALINKQTDIDQLVSSLNKLLYYNLKKSGKVSTIEEEIDSLVQYCKIQEFRHNFSFNIVKKVEEESLKTPVPRFILQPLVENAIYHGLAEEGHIEVIVEKKDENTILISIHDNGSGLSGEEIENILSTDIKNNKEVIGIGMNYVKRMLESHYENRAYFTIKSEKGKGTTVELHLPIN</sequence>
<reference evidence="18" key="1">
    <citation type="journal article" date="2019" name="Int. J. Syst. Evol. Microbiol.">
        <title>The Global Catalogue of Microorganisms (GCM) 10K type strain sequencing project: providing services to taxonomists for standard genome sequencing and annotation.</title>
        <authorList>
            <consortium name="The Broad Institute Genomics Platform"/>
            <consortium name="The Broad Institute Genome Sequencing Center for Infectious Disease"/>
            <person name="Wu L."/>
            <person name="Ma J."/>
        </authorList>
    </citation>
    <scope>NUCLEOTIDE SEQUENCE [LARGE SCALE GENOMIC DNA]</scope>
    <source>
        <strain evidence="18">CGMCC 4.1621</strain>
    </source>
</reference>
<comment type="catalytic activity">
    <reaction evidence="1">
        <text>ATP + protein L-histidine = ADP + protein N-phospho-L-histidine.</text>
        <dbReference type="EC" id="2.7.13.3"/>
    </reaction>
</comment>
<evidence type="ECO:0000256" key="1">
    <source>
        <dbReference type="ARBA" id="ARBA00000085"/>
    </source>
</evidence>
<evidence type="ECO:0000256" key="2">
    <source>
        <dbReference type="ARBA" id="ARBA00004651"/>
    </source>
</evidence>
<feature type="coiled-coil region" evidence="14">
    <location>
        <begin position="341"/>
        <end position="375"/>
    </location>
</feature>
<dbReference type="InterPro" id="IPR036890">
    <property type="entry name" value="HATPase_C_sf"/>
</dbReference>
<dbReference type="PANTHER" id="PTHR34220">
    <property type="entry name" value="SENSOR HISTIDINE KINASE YPDA"/>
    <property type="match status" value="1"/>
</dbReference>
<evidence type="ECO:0000256" key="13">
    <source>
        <dbReference type="ARBA" id="ARBA00023136"/>
    </source>
</evidence>
<evidence type="ECO:0000256" key="10">
    <source>
        <dbReference type="ARBA" id="ARBA00022840"/>
    </source>
</evidence>
<dbReference type="InterPro" id="IPR010559">
    <property type="entry name" value="Sig_transdc_His_kin_internal"/>
</dbReference>
<evidence type="ECO:0000256" key="8">
    <source>
        <dbReference type="ARBA" id="ARBA00022741"/>
    </source>
</evidence>
<dbReference type="InterPro" id="IPR005467">
    <property type="entry name" value="His_kinase_dom"/>
</dbReference>
<dbReference type="InterPro" id="IPR050640">
    <property type="entry name" value="Bact_2-comp_sensor_kinase"/>
</dbReference>
<evidence type="ECO:0000313" key="18">
    <source>
        <dbReference type="Proteomes" id="UP001596410"/>
    </source>
</evidence>
<comment type="caution">
    <text evidence="17">The sequence shown here is derived from an EMBL/GenBank/DDBJ whole genome shotgun (WGS) entry which is preliminary data.</text>
</comment>
<feature type="transmembrane region" description="Helical" evidence="15">
    <location>
        <begin position="284"/>
        <end position="306"/>
    </location>
</feature>
<keyword evidence="13 15" id="KW-0472">Membrane</keyword>
<evidence type="ECO:0000256" key="7">
    <source>
        <dbReference type="ARBA" id="ARBA00022692"/>
    </source>
</evidence>
<evidence type="ECO:0000259" key="16">
    <source>
        <dbReference type="PROSITE" id="PS50109"/>
    </source>
</evidence>
<dbReference type="GO" id="GO:0004673">
    <property type="term" value="F:protein histidine kinase activity"/>
    <property type="evidence" value="ECO:0007669"/>
    <property type="project" value="UniProtKB-EC"/>
</dbReference>
<dbReference type="PANTHER" id="PTHR34220:SF11">
    <property type="entry name" value="SENSOR PROTEIN KINASE HPTS"/>
    <property type="match status" value="1"/>
</dbReference>
<accession>A0ABW2ERK0</accession>
<dbReference type="Gene3D" id="6.10.340.10">
    <property type="match status" value="1"/>
</dbReference>
<protein>
    <recommendedName>
        <fullName evidence="3">histidine kinase</fullName>
        <ecNumber evidence="3">2.7.13.3</ecNumber>
    </recommendedName>
</protein>
<evidence type="ECO:0000256" key="15">
    <source>
        <dbReference type="SAM" id="Phobius"/>
    </source>
</evidence>
<dbReference type="PRINTS" id="PR00344">
    <property type="entry name" value="BCTRLSENSOR"/>
</dbReference>
<dbReference type="InterPro" id="IPR004358">
    <property type="entry name" value="Sig_transdc_His_kin-like_C"/>
</dbReference>
<evidence type="ECO:0000256" key="12">
    <source>
        <dbReference type="ARBA" id="ARBA00023012"/>
    </source>
</evidence>
<feature type="transmembrane region" description="Helical" evidence="15">
    <location>
        <begin position="20"/>
        <end position="41"/>
    </location>
</feature>
<dbReference type="Proteomes" id="UP001596410">
    <property type="component" value="Unassembled WGS sequence"/>
</dbReference>
<proteinExistence type="predicted"/>
<comment type="subcellular location">
    <subcellularLocation>
        <location evidence="2">Cell membrane</location>
        <topology evidence="2">Multi-pass membrane protein</topology>
    </subcellularLocation>
</comment>
<keyword evidence="9 17" id="KW-0418">Kinase</keyword>
<dbReference type="Gene3D" id="3.30.565.10">
    <property type="entry name" value="Histidine kinase-like ATPase, C-terminal domain"/>
    <property type="match status" value="1"/>
</dbReference>
<evidence type="ECO:0000256" key="4">
    <source>
        <dbReference type="ARBA" id="ARBA00022475"/>
    </source>
</evidence>
<evidence type="ECO:0000313" key="17">
    <source>
        <dbReference type="EMBL" id="MFC7063515.1"/>
    </source>
</evidence>
<evidence type="ECO:0000256" key="9">
    <source>
        <dbReference type="ARBA" id="ARBA00022777"/>
    </source>
</evidence>
<dbReference type="SUPFAM" id="SSF55874">
    <property type="entry name" value="ATPase domain of HSP90 chaperone/DNA topoisomerase II/histidine kinase"/>
    <property type="match status" value="1"/>
</dbReference>
<keyword evidence="14" id="KW-0175">Coiled coil</keyword>
<feature type="domain" description="Histidine kinase" evidence="16">
    <location>
        <begin position="470"/>
        <end position="572"/>
    </location>
</feature>
<evidence type="ECO:0000256" key="14">
    <source>
        <dbReference type="SAM" id="Coils"/>
    </source>
</evidence>
<keyword evidence="18" id="KW-1185">Reference proteome</keyword>
<dbReference type="Pfam" id="PF06580">
    <property type="entry name" value="His_kinase"/>
    <property type="match status" value="1"/>
</dbReference>
<keyword evidence="12" id="KW-0902">Two-component regulatory system</keyword>
<evidence type="ECO:0000256" key="6">
    <source>
        <dbReference type="ARBA" id="ARBA00022679"/>
    </source>
</evidence>
<keyword evidence="5" id="KW-0597">Phosphoprotein</keyword>
<keyword evidence="11 15" id="KW-1133">Transmembrane helix</keyword>
<dbReference type="EC" id="2.7.13.3" evidence="3"/>
<organism evidence="17 18">
    <name type="scientific">Halobacillus seohaensis</name>
    <dbReference type="NCBI Taxonomy" id="447421"/>
    <lineage>
        <taxon>Bacteria</taxon>
        <taxon>Bacillati</taxon>
        <taxon>Bacillota</taxon>
        <taxon>Bacilli</taxon>
        <taxon>Bacillales</taxon>
        <taxon>Bacillaceae</taxon>
        <taxon>Halobacillus</taxon>
    </lineage>
</organism>
<name>A0ABW2ERK0_9BACI</name>
<keyword evidence="10" id="KW-0067">ATP-binding</keyword>